<organism evidence="1 3">
    <name type="scientific">Microbulbifer thermotolerans</name>
    <dbReference type="NCBI Taxonomy" id="252514"/>
    <lineage>
        <taxon>Bacteria</taxon>
        <taxon>Pseudomonadati</taxon>
        <taxon>Pseudomonadota</taxon>
        <taxon>Gammaproteobacteria</taxon>
        <taxon>Cellvibrionales</taxon>
        <taxon>Microbulbiferaceae</taxon>
        <taxon>Microbulbifer</taxon>
    </lineage>
</organism>
<evidence type="ECO:0000313" key="1">
    <source>
        <dbReference type="EMBL" id="AMX02844.1"/>
    </source>
</evidence>
<reference evidence="1" key="2">
    <citation type="submission" date="2016-03" db="EMBL/GenBank/DDBJ databases">
        <authorList>
            <person name="Ploux O."/>
        </authorList>
    </citation>
    <scope>NUCLEOTIDE SEQUENCE [LARGE SCALE GENOMIC DNA]</scope>
    <source>
        <strain evidence="1">DAU221</strain>
    </source>
</reference>
<dbReference type="GeneID" id="76608352"/>
<evidence type="ECO:0000313" key="3">
    <source>
        <dbReference type="Proteomes" id="UP000076077"/>
    </source>
</evidence>
<protein>
    <submittedName>
        <fullName evidence="1">Uncharacterized protein</fullName>
    </submittedName>
</protein>
<reference evidence="3" key="1">
    <citation type="submission" date="2016-03" db="EMBL/GenBank/DDBJ databases">
        <authorList>
            <person name="Lee Y.-S."/>
            <person name="Choi Y.-L."/>
        </authorList>
    </citation>
    <scope>NUCLEOTIDE SEQUENCE [LARGE SCALE GENOMIC DNA]</scope>
    <source>
        <strain evidence="3">DAU221</strain>
    </source>
</reference>
<dbReference type="Proteomes" id="UP000076077">
    <property type="component" value="Chromosome"/>
</dbReference>
<dbReference type="EMBL" id="CP014864">
    <property type="protein sequence ID" value="AMX02844.1"/>
    <property type="molecule type" value="Genomic_DNA"/>
</dbReference>
<dbReference type="Proteomes" id="UP001209730">
    <property type="component" value="Unassembled WGS sequence"/>
</dbReference>
<reference evidence="2" key="3">
    <citation type="submission" date="2022-11" db="EMBL/GenBank/DDBJ databases">
        <title>Chitin-degrading and fungicidal potential of chitinolytic bacterial strains from marine environment of the Pacific Ocean regions.</title>
        <authorList>
            <person name="Pentekhina I."/>
            <person name="Nedashkovskaya O."/>
            <person name="Seitkalieva A."/>
            <person name="Podvolotskaya A."/>
            <person name="Tekutyeva L."/>
            <person name="Balabanova L."/>
        </authorList>
    </citation>
    <scope>NUCLEOTIDE SEQUENCE</scope>
    <source>
        <strain evidence="2">KMM 6838</strain>
    </source>
</reference>
<dbReference type="EMBL" id="JAPHQB010000086">
    <property type="protein sequence ID" value="MCX2803420.1"/>
    <property type="molecule type" value="Genomic_DNA"/>
</dbReference>
<dbReference type="AlphaFoldDB" id="A0A143HMA7"/>
<dbReference type="OrthoDB" id="4070623at2"/>
<evidence type="ECO:0000313" key="2">
    <source>
        <dbReference type="EMBL" id="MCX2803420.1"/>
    </source>
</evidence>
<dbReference type="RefSeq" id="WP_067153926.1">
    <property type="nucleotide sequence ID" value="NZ_CP014864.1"/>
</dbReference>
<sequence length="97" mass="10602">MGWRSTLRHIADRDAYSGVRVYSNDKGGVVRKTVLAGLSNGAKCLREAFACEQQVQEAKELAEAERQRIQGGEATMGYLLTLGELIFPPNSQRGFAG</sequence>
<dbReference type="STRING" id="252514.A3224_09850"/>
<name>A0A143HMA7_MICTH</name>
<keyword evidence="3" id="KW-1185">Reference proteome</keyword>
<dbReference type="KEGG" id="mthd:A3224_09850"/>
<proteinExistence type="predicted"/>
<accession>A0A143HMA7</accession>
<gene>
    <name evidence="1" type="ORF">A3224_09850</name>
    <name evidence="2" type="ORF">OQJ68_16715</name>
</gene>